<gene>
    <name evidence="1" type="ORF">ACFQ4H_21990</name>
</gene>
<dbReference type="RefSeq" id="WP_377573259.1">
    <property type="nucleotide sequence ID" value="NZ_JBHTMP010000036.1"/>
</dbReference>
<comment type="caution">
    <text evidence="1">The sequence shown here is derived from an EMBL/GenBank/DDBJ whole genome shotgun (WGS) entry which is preliminary data.</text>
</comment>
<name>A0ABW3YH13_9ACTN</name>
<organism evidence="1 2">
    <name type="scientific">Micromonospora sonneratiae</name>
    <dbReference type="NCBI Taxonomy" id="1184706"/>
    <lineage>
        <taxon>Bacteria</taxon>
        <taxon>Bacillati</taxon>
        <taxon>Actinomycetota</taxon>
        <taxon>Actinomycetes</taxon>
        <taxon>Micromonosporales</taxon>
        <taxon>Micromonosporaceae</taxon>
        <taxon>Micromonospora</taxon>
    </lineage>
</organism>
<protein>
    <submittedName>
        <fullName evidence="1">Uncharacterized protein</fullName>
    </submittedName>
</protein>
<accession>A0ABW3YH13</accession>
<evidence type="ECO:0000313" key="2">
    <source>
        <dbReference type="Proteomes" id="UP001597260"/>
    </source>
</evidence>
<reference evidence="2" key="1">
    <citation type="journal article" date="2019" name="Int. J. Syst. Evol. Microbiol.">
        <title>The Global Catalogue of Microorganisms (GCM) 10K type strain sequencing project: providing services to taxonomists for standard genome sequencing and annotation.</title>
        <authorList>
            <consortium name="The Broad Institute Genomics Platform"/>
            <consortium name="The Broad Institute Genome Sequencing Center for Infectious Disease"/>
            <person name="Wu L."/>
            <person name="Ma J."/>
        </authorList>
    </citation>
    <scope>NUCLEOTIDE SEQUENCE [LARGE SCALE GENOMIC DNA]</scope>
    <source>
        <strain evidence="2">JCM 31037</strain>
    </source>
</reference>
<dbReference type="Proteomes" id="UP001597260">
    <property type="component" value="Unassembled WGS sequence"/>
</dbReference>
<dbReference type="EMBL" id="JBHTMP010000036">
    <property type="protein sequence ID" value="MFD1323763.1"/>
    <property type="molecule type" value="Genomic_DNA"/>
</dbReference>
<evidence type="ECO:0000313" key="1">
    <source>
        <dbReference type="EMBL" id="MFD1323763.1"/>
    </source>
</evidence>
<sequence length="52" mass="6041">MTLNPDHVAYRPLDYRLTLRNRWGTLRLGALTLAERIGTAALVRPRPARDRR</sequence>
<proteinExistence type="predicted"/>
<keyword evidence="2" id="KW-1185">Reference proteome</keyword>